<dbReference type="AlphaFoldDB" id="A0ABD1F4B9"/>
<protein>
    <submittedName>
        <fullName evidence="2">Uncharacterized protein</fullName>
    </submittedName>
</protein>
<accession>A0ABD1F4B9</accession>
<feature type="compositionally biased region" description="Polar residues" evidence="1">
    <location>
        <begin position="107"/>
        <end position="117"/>
    </location>
</feature>
<proteinExistence type="predicted"/>
<dbReference type="EMBL" id="JBDJPC010000002">
    <property type="protein sequence ID" value="KAL1512436.1"/>
    <property type="molecule type" value="Genomic_DNA"/>
</dbReference>
<evidence type="ECO:0000313" key="2">
    <source>
        <dbReference type="EMBL" id="KAL1512436.1"/>
    </source>
</evidence>
<sequence>MAENNYAIVENEESEEENINEDIANNKNVEIVLADLEDMEENPEYEFAIVEDKSEEVVHADMKMEVEEIEEEENVKLTVPKEAVEKIGKTFQKVARNLMQKQRAVTAFSSAATSPAMSSKEKKLSENMQEVVQADTSNADVKHLDGDRANSFSLSV</sequence>
<organism evidence="2 3">
    <name type="scientific">Hypothenemus hampei</name>
    <name type="common">Coffee berry borer</name>
    <dbReference type="NCBI Taxonomy" id="57062"/>
    <lineage>
        <taxon>Eukaryota</taxon>
        <taxon>Metazoa</taxon>
        <taxon>Ecdysozoa</taxon>
        <taxon>Arthropoda</taxon>
        <taxon>Hexapoda</taxon>
        <taxon>Insecta</taxon>
        <taxon>Pterygota</taxon>
        <taxon>Neoptera</taxon>
        <taxon>Endopterygota</taxon>
        <taxon>Coleoptera</taxon>
        <taxon>Polyphaga</taxon>
        <taxon>Cucujiformia</taxon>
        <taxon>Curculionidae</taxon>
        <taxon>Scolytinae</taxon>
        <taxon>Hypothenemus</taxon>
    </lineage>
</organism>
<reference evidence="2 3" key="1">
    <citation type="submission" date="2024-05" db="EMBL/GenBank/DDBJ databases">
        <title>Genetic variation in Jamaican populations of the coffee berry borer (Hypothenemus hampei).</title>
        <authorList>
            <person name="Errbii M."/>
            <person name="Myrie A."/>
        </authorList>
    </citation>
    <scope>NUCLEOTIDE SEQUENCE [LARGE SCALE GENOMIC DNA]</scope>
    <source>
        <strain evidence="2">JA-Hopewell-2020-01-JO</strain>
        <tissue evidence="2">Whole body</tissue>
    </source>
</reference>
<comment type="caution">
    <text evidence="2">The sequence shown here is derived from an EMBL/GenBank/DDBJ whole genome shotgun (WGS) entry which is preliminary data.</text>
</comment>
<gene>
    <name evidence="2" type="ORF">ABEB36_002027</name>
</gene>
<feature type="region of interest" description="Disordered" evidence="1">
    <location>
        <begin position="107"/>
        <end position="156"/>
    </location>
</feature>
<feature type="compositionally biased region" description="Polar residues" evidence="1">
    <location>
        <begin position="126"/>
        <end position="139"/>
    </location>
</feature>
<evidence type="ECO:0000313" key="3">
    <source>
        <dbReference type="Proteomes" id="UP001566132"/>
    </source>
</evidence>
<keyword evidence="3" id="KW-1185">Reference proteome</keyword>
<dbReference type="Proteomes" id="UP001566132">
    <property type="component" value="Unassembled WGS sequence"/>
</dbReference>
<name>A0ABD1F4B9_HYPHA</name>
<evidence type="ECO:0000256" key="1">
    <source>
        <dbReference type="SAM" id="MobiDB-lite"/>
    </source>
</evidence>